<evidence type="ECO:0000313" key="3">
    <source>
        <dbReference type="Proteomes" id="UP000008021"/>
    </source>
</evidence>
<dbReference type="Proteomes" id="UP000008021">
    <property type="component" value="Chromosome 10"/>
</dbReference>
<evidence type="ECO:0000256" key="1">
    <source>
        <dbReference type="SAM" id="MobiDB-lite"/>
    </source>
</evidence>
<accession>A0A0E0EZ59</accession>
<protein>
    <submittedName>
        <fullName evidence="2">Uncharacterized protein</fullName>
    </submittedName>
</protein>
<feature type="region of interest" description="Disordered" evidence="1">
    <location>
        <begin position="201"/>
        <end position="298"/>
    </location>
</feature>
<feature type="compositionally biased region" description="Low complexity" evidence="1">
    <location>
        <begin position="267"/>
        <end position="276"/>
    </location>
</feature>
<dbReference type="AlphaFoldDB" id="A0A0E0EZ59"/>
<reference evidence="2" key="1">
    <citation type="submission" date="2015-04" db="UniProtKB">
        <authorList>
            <consortium name="EnsemblPlants"/>
        </authorList>
    </citation>
    <scope>IDENTIFICATION</scope>
</reference>
<dbReference type="Gramene" id="OMERI10G10550.2">
    <property type="protein sequence ID" value="OMERI10G10550.2"/>
    <property type="gene ID" value="OMERI10G10550"/>
</dbReference>
<feature type="region of interest" description="Disordered" evidence="1">
    <location>
        <begin position="1"/>
        <end position="20"/>
    </location>
</feature>
<dbReference type="EnsemblPlants" id="OMERI10G10550.2">
    <property type="protein sequence ID" value="OMERI10G10550.2"/>
    <property type="gene ID" value="OMERI10G10550"/>
</dbReference>
<feature type="compositionally biased region" description="Pro residues" evidence="1">
    <location>
        <begin position="211"/>
        <end position="224"/>
    </location>
</feature>
<feature type="region of interest" description="Disordered" evidence="1">
    <location>
        <begin position="53"/>
        <end position="119"/>
    </location>
</feature>
<feature type="compositionally biased region" description="Low complexity" evidence="1">
    <location>
        <begin position="79"/>
        <end position="91"/>
    </location>
</feature>
<organism evidence="2">
    <name type="scientific">Oryza meridionalis</name>
    <dbReference type="NCBI Taxonomy" id="40149"/>
    <lineage>
        <taxon>Eukaryota</taxon>
        <taxon>Viridiplantae</taxon>
        <taxon>Streptophyta</taxon>
        <taxon>Embryophyta</taxon>
        <taxon>Tracheophyta</taxon>
        <taxon>Spermatophyta</taxon>
        <taxon>Magnoliopsida</taxon>
        <taxon>Liliopsida</taxon>
        <taxon>Poales</taxon>
        <taxon>Poaceae</taxon>
        <taxon>BOP clade</taxon>
        <taxon>Oryzoideae</taxon>
        <taxon>Oryzeae</taxon>
        <taxon>Oryzinae</taxon>
        <taxon>Oryza</taxon>
    </lineage>
</organism>
<name>A0A0E0EZ59_9ORYZ</name>
<reference evidence="2" key="2">
    <citation type="submission" date="2018-05" db="EMBL/GenBank/DDBJ databases">
        <title>OmerRS3 (Oryza meridionalis Reference Sequence Version 3).</title>
        <authorList>
            <person name="Zhang J."/>
            <person name="Kudrna D."/>
            <person name="Lee S."/>
            <person name="Talag J."/>
            <person name="Welchert J."/>
            <person name="Wing R.A."/>
        </authorList>
    </citation>
    <scope>NUCLEOTIDE SEQUENCE [LARGE SCALE GENOMIC DNA]</scope>
    <source>
        <strain evidence="2">cv. OR44</strain>
    </source>
</reference>
<feature type="compositionally biased region" description="Polar residues" evidence="1">
    <location>
        <begin position="1"/>
        <end position="14"/>
    </location>
</feature>
<feature type="compositionally biased region" description="Low complexity" evidence="1">
    <location>
        <begin position="245"/>
        <end position="254"/>
    </location>
</feature>
<feature type="compositionally biased region" description="Basic residues" evidence="1">
    <location>
        <begin position="277"/>
        <end position="288"/>
    </location>
</feature>
<keyword evidence="3" id="KW-1185">Reference proteome</keyword>
<sequence length="321" mass="33444">MATGTSPSDYSTPFQKKRREHAAAEAFGLGAVLGGEDGNVELDAWPCLGATVASSRKNGVDARTPRTTASSPGADQGEATSSTSATATRSTLARKDPGTPLPLRRPPRRSAALLPSGGELRLRLRVPAAGETAARRPSQAKREVLPLIMVAPLPDAVKEEDEGNMDSFQSGQTIIGQDDFMAIFRNDKPLCELLMKIGQRTSGSSGAKTAAPPPAQQQQPPPPAQHGACVKRPAIGPPPGFAGVRQPPQKQQQLPQPPPPPPRRRAQPQQPAPSAAAHHRNPNRHHHLSGVAAPPAAAANALSIRRKAAAAAPPCTAACAT</sequence>
<proteinExistence type="predicted"/>
<evidence type="ECO:0000313" key="2">
    <source>
        <dbReference type="EnsemblPlants" id="OMERI10G10550.2"/>
    </source>
</evidence>